<dbReference type="AlphaFoldDB" id="A0A1I7U9J6"/>
<name>A0A1I7U9J6_9PELO</name>
<dbReference type="STRING" id="1561998.A0A1I7U9J6"/>
<reference evidence="2" key="1">
    <citation type="submission" date="2016-11" db="UniProtKB">
        <authorList>
            <consortium name="WormBaseParasite"/>
        </authorList>
    </citation>
    <scope>IDENTIFICATION</scope>
</reference>
<dbReference type="eggNOG" id="ENOG502TGMP">
    <property type="taxonomic scope" value="Eukaryota"/>
</dbReference>
<evidence type="ECO:0000313" key="2">
    <source>
        <dbReference type="WBParaSite" id="Csp11.Scaffold629.g16246.t2"/>
    </source>
</evidence>
<proteinExistence type="predicted"/>
<accession>A0A1I7U9J6</accession>
<dbReference type="GO" id="GO:0038022">
    <property type="term" value="F:G protein-coupled olfactory receptor activity"/>
    <property type="evidence" value="ECO:0007669"/>
    <property type="project" value="TreeGrafter"/>
</dbReference>
<sequence length="180" mass="19742">MITLSTIVFLGHAIYKKMQADAEMIAQKTFAIRKQLFHALALQTIVPIIFMYTPTTILFLCPLIGVELGVIANSSPICLALYPALDPIGTIYIIQAYRNCVLGKLKYQSTPSAFDSYSDPITSQPTLEIPASKIECQDSCTASSECEGSDDTWSRCCGEALCEIMGRVCVEICCMALFKC</sequence>
<dbReference type="InterPro" id="IPR019428">
    <property type="entry name" value="7TM_GPCR_serpentine_rcpt_Str"/>
</dbReference>
<dbReference type="Proteomes" id="UP000095282">
    <property type="component" value="Unplaced"/>
</dbReference>
<keyword evidence="1" id="KW-1185">Reference proteome</keyword>
<dbReference type="Pfam" id="PF10326">
    <property type="entry name" value="7TM_GPCR_Str"/>
    <property type="match status" value="1"/>
</dbReference>
<dbReference type="PANTHER" id="PTHR22943">
    <property type="entry name" value="7-TRANSMEMBRANE DOMAIN RECEPTOR C.ELEGANS"/>
    <property type="match status" value="1"/>
</dbReference>
<dbReference type="SUPFAM" id="SSF81321">
    <property type="entry name" value="Family A G protein-coupled receptor-like"/>
    <property type="match status" value="1"/>
</dbReference>
<dbReference type="WBParaSite" id="Csp11.Scaffold629.g16246.t2">
    <property type="protein sequence ID" value="Csp11.Scaffold629.g16246.t2"/>
    <property type="gene ID" value="Csp11.Scaffold629.g16246"/>
</dbReference>
<dbReference type="GO" id="GO:0005886">
    <property type="term" value="C:plasma membrane"/>
    <property type="evidence" value="ECO:0007669"/>
    <property type="project" value="TreeGrafter"/>
</dbReference>
<evidence type="ECO:0000313" key="1">
    <source>
        <dbReference type="Proteomes" id="UP000095282"/>
    </source>
</evidence>
<organism evidence="1 2">
    <name type="scientific">Caenorhabditis tropicalis</name>
    <dbReference type="NCBI Taxonomy" id="1561998"/>
    <lineage>
        <taxon>Eukaryota</taxon>
        <taxon>Metazoa</taxon>
        <taxon>Ecdysozoa</taxon>
        <taxon>Nematoda</taxon>
        <taxon>Chromadorea</taxon>
        <taxon>Rhabditida</taxon>
        <taxon>Rhabditina</taxon>
        <taxon>Rhabditomorpha</taxon>
        <taxon>Rhabditoidea</taxon>
        <taxon>Rhabditidae</taxon>
        <taxon>Peloderinae</taxon>
        <taxon>Caenorhabditis</taxon>
    </lineage>
</organism>
<dbReference type="GO" id="GO:0042048">
    <property type="term" value="P:olfactory behavior"/>
    <property type="evidence" value="ECO:0007669"/>
    <property type="project" value="TreeGrafter"/>
</dbReference>
<protein>
    <submittedName>
        <fullName evidence="2">G protein-coupled receptor</fullName>
    </submittedName>
</protein>
<dbReference type="PANTHER" id="PTHR22943:SF103">
    <property type="entry name" value="SEVEN TM RECEPTOR"/>
    <property type="match status" value="1"/>
</dbReference>